<name>A0ABV7SQW6_9SPHN</name>
<protein>
    <submittedName>
        <fullName evidence="1">DUF1810 domain-containing protein</fullName>
    </submittedName>
</protein>
<dbReference type="SUPFAM" id="SSF140736">
    <property type="entry name" value="Rv1873-like"/>
    <property type="match status" value="1"/>
</dbReference>
<sequence length="138" mass="14694">MSLERFLDAQRDSYDTALAELGAGDKRSHWMWFIFPQIAGLGQSPTARFYAIRDLAEARAYLAHPLLNARLAACVAAMLGHAGQRSAEAILGGIDAVKLRSSCTLFEAAGGAAGFGQCLDAFFGGARDAATLRLIESD</sequence>
<dbReference type="EMBL" id="JBHRXP010000001">
    <property type="protein sequence ID" value="MFC3578736.1"/>
    <property type="molecule type" value="Genomic_DNA"/>
</dbReference>
<evidence type="ECO:0000313" key="2">
    <source>
        <dbReference type="Proteomes" id="UP001595713"/>
    </source>
</evidence>
<dbReference type="Proteomes" id="UP001595713">
    <property type="component" value="Unassembled WGS sequence"/>
</dbReference>
<comment type="caution">
    <text evidence="1">The sequence shown here is derived from an EMBL/GenBank/DDBJ whole genome shotgun (WGS) entry which is preliminary data.</text>
</comment>
<reference evidence="2" key="1">
    <citation type="journal article" date="2019" name="Int. J. Syst. Evol. Microbiol.">
        <title>The Global Catalogue of Microorganisms (GCM) 10K type strain sequencing project: providing services to taxonomists for standard genome sequencing and annotation.</title>
        <authorList>
            <consortium name="The Broad Institute Genomics Platform"/>
            <consortium name="The Broad Institute Genome Sequencing Center for Infectious Disease"/>
            <person name="Wu L."/>
            <person name="Ma J."/>
        </authorList>
    </citation>
    <scope>NUCLEOTIDE SEQUENCE [LARGE SCALE GENOMIC DNA]</scope>
    <source>
        <strain evidence="2">KCTC 42739</strain>
    </source>
</reference>
<dbReference type="InterPro" id="IPR036287">
    <property type="entry name" value="Rv1873-like_sf"/>
</dbReference>
<keyword evidence="2" id="KW-1185">Reference proteome</keyword>
<dbReference type="InterPro" id="IPR014937">
    <property type="entry name" value="DUF1810"/>
</dbReference>
<evidence type="ECO:0000313" key="1">
    <source>
        <dbReference type="EMBL" id="MFC3578736.1"/>
    </source>
</evidence>
<accession>A0ABV7SQW6</accession>
<gene>
    <name evidence="1" type="ORF">ACFONA_01045</name>
</gene>
<dbReference type="RefSeq" id="WP_261293852.1">
    <property type="nucleotide sequence ID" value="NZ_JANQBK010000004.1"/>
</dbReference>
<dbReference type="Gene3D" id="1.25.40.380">
    <property type="entry name" value="Protein of unknown function DUF1810"/>
    <property type="match status" value="1"/>
</dbReference>
<organism evidence="1 2">
    <name type="scientific">Sphingomonas hylomeconis</name>
    <dbReference type="NCBI Taxonomy" id="1395958"/>
    <lineage>
        <taxon>Bacteria</taxon>
        <taxon>Pseudomonadati</taxon>
        <taxon>Pseudomonadota</taxon>
        <taxon>Alphaproteobacteria</taxon>
        <taxon>Sphingomonadales</taxon>
        <taxon>Sphingomonadaceae</taxon>
        <taxon>Sphingomonas</taxon>
    </lineage>
</organism>
<proteinExistence type="predicted"/>
<dbReference type="PIRSF" id="PIRSF008546">
    <property type="entry name" value="UCP008546"/>
    <property type="match status" value="1"/>
</dbReference>
<dbReference type="Pfam" id="PF08837">
    <property type="entry name" value="DUF1810"/>
    <property type="match status" value="1"/>
</dbReference>